<gene>
    <name evidence="3" type="ORF">TBRA_LOCUS9867</name>
</gene>
<dbReference type="InterPro" id="IPR031961">
    <property type="entry name" value="DUF4780"/>
</dbReference>
<protein>
    <recommendedName>
        <fullName evidence="2">Reverse transcriptase domain-containing protein</fullName>
    </recommendedName>
</protein>
<dbReference type="OrthoDB" id="6283029at2759"/>
<dbReference type="Pfam" id="PF00078">
    <property type="entry name" value="RVT_1"/>
    <property type="match status" value="1"/>
</dbReference>
<dbReference type="PANTHER" id="PTHR33332">
    <property type="entry name" value="REVERSE TRANSCRIPTASE DOMAIN-CONTAINING PROTEIN"/>
    <property type="match status" value="1"/>
</dbReference>
<sequence length="476" mass="52921">MVPHQVLLMKLRRFNFGDSTIKWFVSYLRHRSQAVTNSDGSESAWLPTTSGVPQGSVLGSLLFSLFINDLPDVLVDSRCMLFADDLQVYSSFFPKDFARALSAFNRNVNPVSSWATANGLSLNRAKTQVMLMGSDAFLGRFDLSTTRRVLLEGMPLPYATVVKSLGVYIQPNLDSGAHVKQVVKRVHRVLYSLRHHRKALPRPIRKELVESLIFPHFNYAEPVPVDKAAPPGPKAPSGAQKSKIPHKEGTPVPRGQKRRKSSGDTPPVGAPVSRRRRTDEGISAARVADPLTRAIVADNYPDDPVTRTQWLLLQEAVMGDMDRIAGQSLPEFGEPLFRRGAVIVVAKNVFSRDWMEGIVPKLSPWEGAKLKVVSLEVLKKLHKAVITVPGRLDSKTIFQRIERLCPGLGTEQWRVYSEVPAKEGQDPITTLVLGLPESSVRKLRERDFTIAWGLGRVRVKVDDKGTDPSETADKTE</sequence>
<dbReference type="Proteomes" id="UP000479190">
    <property type="component" value="Unassembled WGS sequence"/>
</dbReference>
<proteinExistence type="predicted"/>
<feature type="compositionally biased region" description="Low complexity" evidence="1">
    <location>
        <begin position="225"/>
        <end position="239"/>
    </location>
</feature>
<dbReference type="PROSITE" id="PS50878">
    <property type="entry name" value="RT_POL"/>
    <property type="match status" value="1"/>
</dbReference>
<organism evidence="3 4">
    <name type="scientific">Trichogramma brassicae</name>
    <dbReference type="NCBI Taxonomy" id="86971"/>
    <lineage>
        <taxon>Eukaryota</taxon>
        <taxon>Metazoa</taxon>
        <taxon>Ecdysozoa</taxon>
        <taxon>Arthropoda</taxon>
        <taxon>Hexapoda</taxon>
        <taxon>Insecta</taxon>
        <taxon>Pterygota</taxon>
        <taxon>Neoptera</taxon>
        <taxon>Endopterygota</taxon>
        <taxon>Hymenoptera</taxon>
        <taxon>Apocrita</taxon>
        <taxon>Proctotrupomorpha</taxon>
        <taxon>Chalcidoidea</taxon>
        <taxon>Trichogrammatidae</taxon>
        <taxon>Trichogramma</taxon>
    </lineage>
</organism>
<evidence type="ECO:0000313" key="4">
    <source>
        <dbReference type="Proteomes" id="UP000479190"/>
    </source>
</evidence>
<feature type="region of interest" description="Disordered" evidence="1">
    <location>
        <begin position="225"/>
        <end position="284"/>
    </location>
</feature>
<evidence type="ECO:0000259" key="2">
    <source>
        <dbReference type="PROSITE" id="PS50878"/>
    </source>
</evidence>
<evidence type="ECO:0000313" key="3">
    <source>
        <dbReference type="EMBL" id="CAB0038073.1"/>
    </source>
</evidence>
<dbReference type="InterPro" id="IPR000477">
    <property type="entry name" value="RT_dom"/>
</dbReference>
<dbReference type="InterPro" id="IPR043502">
    <property type="entry name" value="DNA/RNA_pol_sf"/>
</dbReference>
<accession>A0A6H5IQM0</accession>
<dbReference type="AlphaFoldDB" id="A0A6H5IQM0"/>
<reference evidence="3 4" key="1">
    <citation type="submission" date="2020-02" db="EMBL/GenBank/DDBJ databases">
        <authorList>
            <person name="Ferguson B K."/>
        </authorList>
    </citation>
    <scope>NUCLEOTIDE SEQUENCE [LARGE SCALE GENOMIC DNA]</scope>
</reference>
<feature type="domain" description="Reverse transcriptase" evidence="2">
    <location>
        <begin position="1"/>
        <end position="142"/>
    </location>
</feature>
<dbReference type="EMBL" id="CADCXV010000889">
    <property type="protein sequence ID" value="CAB0038073.1"/>
    <property type="molecule type" value="Genomic_DNA"/>
</dbReference>
<dbReference type="Pfam" id="PF16012">
    <property type="entry name" value="DUF4780"/>
    <property type="match status" value="1"/>
</dbReference>
<name>A0A6H5IQM0_9HYME</name>
<evidence type="ECO:0000256" key="1">
    <source>
        <dbReference type="SAM" id="MobiDB-lite"/>
    </source>
</evidence>
<keyword evidence="4" id="KW-1185">Reference proteome</keyword>
<dbReference type="GO" id="GO:0071897">
    <property type="term" value="P:DNA biosynthetic process"/>
    <property type="evidence" value="ECO:0007669"/>
    <property type="project" value="UniProtKB-ARBA"/>
</dbReference>
<dbReference type="SUPFAM" id="SSF56672">
    <property type="entry name" value="DNA/RNA polymerases"/>
    <property type="match status" value="1"/>
</dbReference>